<dbReference type="AlphaFoldDB" id="A0A2V1H150"/>
<name>A0A2V1H150_9GAMM</name>
<feature type="transmembrane region" description="Helical" evidence="1">
    <location>
        <begin position="46"/>
        <end position="72"/>
    </location>
</feature>
<keyword evidence="3" id="KW-1185">Reference proteome</keyword>
<keyword evidence="1" id="KW-1133">Transmembrane helix</keyword>
<protein>
    <submittedName>
        <fullName evidence="2">Uncharacterized protein</fullName>
    </submittedName>
</protein>
<keyword evidence="1" id="KW-0812">Transmembrane</keyword>
<evidence type="ECO:0000256" key="1">
    <source>
        <dbReference type="SAM" id="Phobius"/>
    </source>
</evidence>
<comment type="caution">
    <text evidence="2">The sequence shown here is derived from an EMBL/GenBank/DDBJ whole genome shotgun (WGS) entry which is preliminary data.</text>
</comment>
<sequence length="109" mass="12726">MRKPFYIFLYSTLIGLSLIALDNYGYQFDLNWLTASWATAADEATLSSWFAIGLSWLHKLVIPGTIALLWIIGRDWLEQDQKPKLRCIHNKRYIKPRTKSNGSKKKDFF</sequence>
<dbReference type="Proteomes" id="UP000244906">
    <property type="component" value="Unassembled WGS sequence"/>
</dbReference>
<dbReference type="RefSeq" id="WP_116686225.1">
    <property type="nucleotide sequence ID" value="NZ_CAWNYD010000002.1"/>
</dbReference>
<evidence type="ECO:0000313" key="3">
    <source>
        <dbReference type="Proteomes" id="UP000244906"/>
    </source>
</evidence>
<accession>A0A2V1H150</accession>
<reference evidence="2 3" key="1">
    <citation type="submission" date="2018-04" db="EMBL/GenBank/DDBJ databases">
        <title>Thalassorhabdus spongiae gen. nov., sp. nov., isolated from a marine sponge in South-West Iceland.</title>
        <authorList>
            <person name="Knobloch S."/>
            <person name="Daussin A."/>
            <person name="Johannsson R."/>
            <person name="Marteinsson V.T."/>
        </authorList>
    </citation>
    <scope>NUCLEOTIDE SEQUENCE [LARGE SCALE GENOMIC DNA]</scope>
    <source>
        <strain evidence="2 3">Hp12</strain>
    </source>
</reference>
<proteinExistence type="predicted"/>
<dbReference type="EMBL" id="QDDL01000002">
    <property type="protein sequence ID" value="PVZ70152.1"/>
    <property type="molecule type" value="Genomic_DNA"/>
</dbReference>
<evidence type="ECO:0000313" key="2">
    <source>
        <dbReference type="EMBL" id="PVZ70152.1"/>
    </source>
</evidence>
<organism evidence="2 3">
    <name type="scientific">Pelagibaculum spongiae</name>
    <dbReference type="NCBI Taxonomy" id="2080658"/>
    <lineage>
        <taxon>Bacteria</taxon>
        <taxon>Pseudomonadati</taxon>
        <taxon>Pseudomonadota</taxon>
        <taxon>Gammaproteobacteria</taxon>
        <taxon>Oceanospirillales</taxon>
        <taxon>Pelagibaculum</taxon>
    </lineage>
</organism>
<keyword evidence="1" id="KW-0472">Membrane</keyword>
<gene>
    <name evidence="2" type="ORF">DC094_06000</name>
</gene>
<feature type="transmembrane region" description="Helical" evidence="1">
    <location>
        <begin position="7"/>
        <end position="26"/>
    </location>
</feature>